<feature type="compositionally biased region" description="Low complexity" evidence="10">
    <location>
        <begin position="1309"/>
        <end position="1319"/>
    </location>
</feature>
<evidence type="ECO:0000256" key="9">
    <source>
        <dbReference type="SAM" id="Coils"/>
    </source>
</evidence>
<keyword evidence="1" id="KW-0479">Metal-binding</keyword>
<dbReference type="InterPro" id="IPR014001">
    <property type="entry name" value="Helicase_ATP-bd"/>
</dbReference>
<evidence type="ECO:0000256" key="7">
    <source>
        <dbReference type="ARBA" id="ARBA00022840"/>
    </source>
</evidence>
<feature type="region of interest" description="Disordered" evidence="10">
    <location>
        <begin position="812"/>
        <end position="888"/>
    </location>
</feature>
<evidence type="ECO:0000256" key="3">
    <source>
        <dbReference type="ARBA" id="ARBA00022771"/>
    </source>
</evidence>
<feature type="compositionally biased region" description="Low complexity" evidence="10">
    <location>
        <begin position="19"/>
        <end position="42"/>
    </location>
</feature>
<dbReference type="InterPro" id="IPR027417">
    <property type="entry name" value="P-loop_NTPase"/>
</dbReference>
<keyword evidence="9" id="KW-0175">Coiled coil</keyword>
<dbReference type="PANTHER" id="PTHR45626">
    <property type="entry name" value="TRANSCRIPTION TERMINATION FACTOR 2-RELATED"/>
    <property type="match status" value="1"/>
</dbReference>
<reference evidence="13" key="1">
    <citation type="submission" date="2020-01" db="EMBL/GenBank/DDBJ databases">
        <title>Development of genomics and gene disruption for Polysphondylium violaceum indicates a role for the polyketide synthase stlB in stalk morphogenesis.</title>
        <authorList>
            <person name="Narita B."/>
            <person name="Kawabe Y."/>
            <person name="Kin K."/>
            <person name="Saito T."/>
            <person name="Gibbs R."/>
            <person name="Kuspa A."/>
            <person name="Muzny D."/>
            <person name="Queller D."/>
            <person name="Richards S."/>
            <person name="Strassman J."/>
            <person name="Sucgang R."/>
            <person name="Worley K."/>
            <person name="Schaap P."/>
        </authorList>
    </citation>
    <scope>NUCLEOTIDE SEQUENCE</scope>
    <source>
        <strain evidence="13">QSvi11</strain>
    </source>
</reference>
<feature type="compositionally biased region" description="Low complexity" evidence="10">
    <location>
        <begin position="1291"/>
        <end position="1301"/>
    </location>
</feature>
<dbReference type="InterPro" id="IPR013083">
    <property type="entry name" value="Znf_RING/FYVE/PHD"/>
</dbReference>
<keyword evidence="14" id="KW-1185">Reference proteome</keyword>
<name>A0A8J4PXW0_9MYCE</name>
<evidence type="ECO:0000313" key="13">
    <source>
        <dbReference type="EMBL" id="KAF2074869.1"/>
    </source>
</evidence>
<dbReference type="Pfam" id="PF13923">
    <property type="entry name" value="zf-C3HC4_2"/>
    <property type="match status" value="1"/>
</dbReference>
<evidence type="ECO:0000256" key="2">
    <source>
        <dbReference type="ARBA" id="ARBA00022741"/>
    </source>
</evidence>
<evidence type="ECO:0000256" key="5">
    <source>
        <dbReference type="ARBA" id="ARBA00022806"/>
    </source>
</evidence>
<dbReference type="InterPro" id="IPR050628">
    <property type="entry name" value="SNF2_RAD54_helicase_TF"/>
</dbReference>
<dbReference type="EMBL" id="AJWJ01000125">
    <property type="protein sequence ID" value="KAF2074869.1"/>
    <property type="molecule type" value="Genomic_DNA"/>
</dbReference>
<dbReference type="SMART" id="SM00184">
    <property type="entry name" value="RING"/>
    <property type="match status" value="1"/>
</dbReference>
<feature type="compositionally biased region" description="Polar residues" evidence="10">
    <location>
        <begin position="1276"/>
        <end position="1290"/>
    </location>
</feature>
<dbReference type="InterPro" id="IPR038718">
    <property type="entry name" value="SNF2-like_sf"/>
</dbReference>
<dbReference type="Proteomes" id="UP000695562">
    <property type="component" value="Unassembled WGS sequence"/>
</dbReference>
<comment type="caution">
    <text evidence="13">The sequence shown here is derived from an EMBL/GenBank/DDBJ whole genome shotgun (WGS) entry which is preliminary data.</text>
</comment>
<proteinExistence type="predicted"/>
<dbReference type="InterPro" id="IPR001841">
    <property type="entry name" value="Znf_RING"/>
</dbReference>
<dbReference type="InterPro" id="IPR017907">
    <property type="entry name" value="Znf_RING_CS"/>
</dbReference>
<dbReference type="GO" id="GO:0006281">
    <property type="term" value="P:DNA repair"/>
    <property type="evidence" value="ECO:0007669"/>
    <property type="project" value="TreeGrafter"/>
</dbReference>
<dbReference type="SMART" id="SM00490">
    <property type="entry name" value="HELICc"/>
    <property type="match status" value="1"/>
</dbReference>
<organism evidence="13 14">
    <name type="scientific">Polysphondylium violaceum</name>
    <dbReference type="NCBI Taxonomy" id="133409"/>
    <lineage>
        <taxon>Eukaryota</taxon>
        <taxon>Amoebozoa</taxon>
        <taxon>Evosea</taxon>
        <taxon>Eumycetozoa</taxon>
        <taxon>Dictyostelia</taxon>
        <taxon>Dictyosteliales</taxon>
        <taxon>Dictyosteliaceae</taxon>
        <taxon>Polysphondylium</taxon>
    </lineage>
</organism>
<dbReference type="PROSITE" id="PS00518">
    <property type="entry name" value="ZF_RING_1"/>
    <property type="match status" value="1"/>
</dbReference>
<feature type="region of interest" description="Disordered" evidence="10">
    <location>
        <begin position="118"/>
        <end position="144"/>
    </location>
</feature>
<dbReference type="GO" id="GO:0004386">
    <property type="term" value="F:helicase activity"/>
    <property type="evidence" value="ECO:0007669"/>
    <property type="project" value="UniProtKB-KW"/>
</dbReference>
<feature type="region of interest" description="Disordered" evidence="10">
    <location>
        <begin position="183"/>
        <end position="202"/>
    </location>
</feature>
<dbReference type="Pfam" id="PF00176">
    <property type="entry name" value="SNF2-rel_dom"/>
    <property type="match status" value="2"/>
</dbReference>
<dbReference type="InterPro" id="IPR000330">
    <property type="entry name" value="SNF2_N"/>
</dbReference>
<dbReference type="PROSITE" id="PS50089">
    <property type="entry name" value="ZF_RING_2"/>
    <property type="match status" value="1"/>
</dbReference>
<feature type="compositionally biased region" description="Low complexity" evidence="10">
    <location>
        <begin position="817"/>
        <end position="834"/>
    </location>
</feature>
<feature type="domain" description="RING-type" evidence="11">
    <location>
        <begin position="1219"/>
        <end position="1245"/>
    </location>
</feature>
<keyword evidence="2" id="KW-0547">Nucleotide-binding</keyword>
<feature type="compositionally biased region" description="Low complexity" evidence="10">
    <location>
        <begin position="843"/>
        <end position="862"/>
    </location>
</feature>
<feature type="region of interest" description="Disordered" evidence="10">
    <location>
        <begin position="1253"/>
        <end position="1319"/>
    </location>
</feature>
<dbReference type="InterPro" id="IPR049730">
    <property type="entry name" value="SNF2/RAD54-like_C"/>
</dbReference>
<dbReference type="PROSITE" id="PS51194">
    <property type="entry name" value="HELICASE_CTER"/>
    <property type="match status" value="1"/>
</dbReference>
<protein>
    <recommendedName>
        <fullName evidence="15">SNF2-related domain-containing protein</fullName>
    </recommendedName>
</protein>
<evidence type="ECO:0000256" key="6">
    <source>
        <dbReference type="ARBA" id="ARBA00022833"/>
    </source>
</evidence>
<evidence type="ECO:0000256" key="1">
    <source>
        <dbReference type="ARBA" id="ARBA00022723"/>
    </source>
</evidence>
<keyword evidence="7" id="KW-0067">ATP-binding</keyword>
<dbReference type="InterPro" id="IPR001650">
    <property type="entry name" value="Helicase_C-like"/>
</dbReference>
<dbReference type="Gene3D" id="3.30.40.10">
    <property type="entry name" value="Zinc/RING finger domain, C3HC4 (zinc finger)"/>
    <property type="match status" value="1"/>
</dbReference>
<feature type="compositionally biased region" description="Low complexity" evidence="10">
    <location>
        <begin position="122"/>
        <end position="133"/>
    </location>
</feature>
<keyword evidence="6" id="KW-0862">Zinc</keyword>
<feature type="compositionally biased region" description="Low complexity" evidence="10">
    <location>
        <begin position="869"/>
        <end position="885"/>
    </location>
</feature>
<feature type="domain" description="Helicase C-terminal" evidence="12">
    <location>
        <begin position="1399"/>
        <end position="1558"/>
    </location>
</feature>
<evidence type="ECO:0000256" key="10">
    <source>
        <dbReference type="SAM" id="MobiDB-lite"/>
    </source>
</evidence>
<evidence type="ECO:0000259" key="12">
    <source>
        <dbReference type="PROSITE" id="PS51194"/>
    </source>
</evidence>
<dbReference type="GO" id="GO:0008094">
    <property type="term" value="F:ATP-dependent activity, acting on DNA"/>
    <property type="evidence" value="ECO:0007669"/>
    <property type="project" value="TreeGrafter"/>
</dbReference>
<dbReference type="PANTHER" id="PTHR45626:SF22">
    <property type="entry name" value="DNA REPAIR PROTEIN RAD5"/>
    <property type="match status" value="1"/>
</dbReference>
<feature type="region of interest" description="Disordered" evidence="10">
    <location>
        <begin position="229"/>
        <end position="301"/>
    </location>
</feature>
<dbReference type="GO" id="GO:0016787">
    <property type="term" value="F:hydrolase activity"/>
    <property type="evidence" value="ECO:0007669"/>
    <property type="project" value="UniProtKB-KW"/>
</dbReference>
<evidence type="ECO:0000313" key="14">
    <source>
        <dbReference type="Proteomes" id="UP000695562"/>
    </source>
</evidence>
<keyword evidence="5" id="KW-0347">Helicase</keyword>
<dbReference type="OrthoDB" id="19745at2759"/>
<dbReference type="GO" id="GO:0008270">
    <property type="term" value="F:zinc ion binding"/>
    <property type="evidence" value="ECO:0007669"/>
    <property type="project" value="UniProtKB-KW"/>
</dbReference>
<feature type="compositionally biased region" description="Low complexity" evidence="10">
    <location>
        <begin position="1253"/>
        <end position="1275"/>
    </location>
</feature>
<evidence type="ECO:0008006" key="15">
    <source>
        <dbReference type="Google" id="ProtNLM"/>
    </source>
</evidence>
<gene>
    <name evidence="13" type="ORF">CYY_003824</name>
</gene>
<dbReference type="Pfam" id="PF00271">
    <property type="entry name" value="Helicase_C"/>
    <property type="match status" value="1"/>
</dbReference>
<sequence>MGLDNQDSYREENVKRLKSSNINTSNSNSNSGNNSNTNTLGGSSSLALSSSMNASLDNSTQNQLFNSLLSSSSILFGGLPNTSFSKLHTSNNGAMPPPGSGPSALSYSNLNNVLHYSGGVGSNSNSNSNINNQQPPPSSPTMSRYTNINSSSRSLFEPQQTVVSKPTTTKFFGSEISIDSSSTPINISTSLNSSNNNNGSYRPIKTSYNSNLYQSSIVNHYANSNSIYTSSSSSTAATTSSQPLQQQPISSSSSNNNNSNDILSSSTTTISNNNTTNSTSTLSTSTSPLYTSSTSSIPSYTSSSSIWNLLYTNLLSNFPTIDTSTLSKHQDREDGLLIGSFINKFTLQSIRDVQLDSEIELECYPNSDKVRFMISNIPIGEKSIQWLSYLIQKEYIIGKTKLAMVQECKSKKDQLLLIDLETKIYYNHHKSTKSIDSLPATVKQHWIQMGQSLNILTNTNTSTYSDISIGNTFLSISNSNLYSSNNGNNSTMPSLSFTLPNNNNSNNNNSNNTFEVVSPMRTSKEMDGGGSGATNNISVDFLSATRSFNTNTTALKLSSGPGGGAMGDAGGGNGRELGKSVDSLFKQRIEEIYTTTVKAEDEEEGDQMMAPSIDSPVQLKLELRSYQKQALNWMYKREMAKPEQSITIIDIEGGNKDLNFIKGGLLCDDMGMGKTIEILSLICANRPSTTTTTTTTSTTPQQSQTPVLGSTQPLNLIQSNATLIVCPVSVLQQWYSEITNNTEPTLSVYIYHGQNRNRDPNFLSSFDVVLTTYTTLGSEYCDSEHNENNNQQQQQISSLSFQLHPLSNTLSPFDLLNNNNPSNSSIISPNNHSPPTTPTGANSISSPQFPVSSSGNSNNSNSTLAPPANLSMSTPSSPNSLSPNTLKKRKRNISISFDVDTTSSSKLTSLAHSNGTLPLHNSMDTSNSTVVTAVPTVPTVSTSPSTTSLSSNLTTPNTSNNNNKQGGVYAVKWFRIVLDEAHTIKERSTRSSKAVFSLEAQIRWCVTGTPIQNKLDDLYSLLHFLRVEPYYSYSWWNQYILKPSKLRDERGFQRLKTLLSKILLRRVKDQKINNSPILNLPSRVISIRHDSFSKEEDEIYQELWGMAKSKFNHLFQTGTLLKNYAHVLELLLRLRQVCDHPLLVEKHLKQQRELLEQEDDVVSQQQQQQQHKQQQKKSGEMEFTTLLEFIKKNPNTYTPLEIGKKLKKILGKGIKDQECTICLDRLETPSITHCGHIFCSNCINSNLISDSPNNNNNSSNSSNSNSFSTPVSSKSTPKYKSNPLKMSSNCLTVTSPSTSPHSTPPLSPKLPRISISSPSPSTDNLISAIHSISNNSNNNNKVESKYFSCPICKEKNMENDIIPVLFESVRQLEKSNSSNTPKKVVDDSSWKSSTKINSMMEEMNKILKNEPDSKCLIFSQWTMMLDLIEIPLKRNDVGYVRLDGKMPQKQREIAIKKFKEDPTVKVFLISIKAGGLGLNLVAASHVFLMDPWWNPATEEQAIDRVYRIGQNKNVNVIRFLIKDSIEDRILKLQENKKNLAQDALQLKKQIRIEELKMLFSD</sequence>
<keyword evidence="3 8" id="KW-0863">Zinc-finger</keyword>
<dbReference type="SMART" id="SM00487">
    <property type="entry name" value="DEXDc"/>
    <property type="match status" value="1"/>
</dbReference>
<dbReference type="CDD" id="cd18008">
    <property type="entry name" value="DEXDc_SHPRH-like"/>
    <property type="match status" value="1"/>
</dbReference>
<evidence type="ECO:0000256" key="8">
    <source>
        <dbReference type="PROSITE-ProRule" id="PRU00175"/>
    </source>
</evidence>
<feature type="region of interest" description="Disordered" evidence="10">
    <location>
        <begin position="1"/>
        <end position="42"/>
    </location>
</feature>
<dbReference type="Gene3D" id="3.40.50.10810">
    <property type="entry name" value="Tandem AAA-ATPase domain"/>
    <property type="match status" value="2"/>
</dbReference>
<feature type="coiled-coil region" evidence="9">
    <location>
        <begin position="1522"/>
        <end position="1556"/>
    </location>
</feature>
<dbReference type="GO" id="GO:0005524">
    <property type="term" value="F:ATP binding"/>
    <property type="evidence" value="ECO:0007669"/>
    <property type="project" value="UniProtKB-KW"/>
</dbReference>
<dbReference type="Gene3D" id="3.40.50.300">
    <property type="entry name" value="P-loop containing nucleotide triphosphate hydrolases"/>
    <property type="match status" value="1"/>
</dbReference>
<dbReference type="Gene3D" id="1.20.120.850">
    <property type="entry name" value="SWI2/SNF2 ATPases, N-terminal domain"/>
    <property type="match status" value="1"/>
</dbReference>
<feature type="compositionally biased region" description="Low complexity" evidence="10">
    <location>
        <begin position="183"/>
        <end position="200"/>
    </location>
</feature>
<evidence type="ECO:0000259" key="11">
    <source>
        <dbReference type="PROSITE" id="PS50089"/>
    </source>
</evidence>
<dbReference type="GO" id="GO:0005634">
    <property type="term" value="C:nucleus"/>
    <property type="evidence" value="ECO:0007669"/>
    <property type="project" value="TreeGrafter"/>
</dbReference>
<dbReference type="CDD" id="cd18793">
    <property type="entry name" value="SF2_C_SNF"/>
    <property type="match status" value="1"/>
</dbReference>
<feature type="region of interest" description="Disordered" evidence="10">
    <location>
        <begin position="937"/>
        <end position="962"/>
    </location>
</feature>
<dbReference type="SUPFAM" id="SSF57850">
    <property type="entry name" value="RING/U-box"/>
    <property type="match status" value="1"/>
</dbReference>
<accession>A0A8J4PXW0</accession>
<keyword evidence="4" id="KW-0378">Hydrolase</keyword>
<evidence type="ECO:0000256" key="4">
    <source>
        <dbReference type="ARBA" id="ARBA00022801"/>
    </source>
</evidence>
<dbReference type="SUPFAM" id="SSF52540">
    <property type="entry name" value="P-loop containing nucleoside triphosphate hydrolases"/>
    <property type="match status" value="2"/>
</dbReference>